<comment type="caution">
    <text evidence="2">The sequence shown here is derived from an EMBL/GenBank/DDBJ whole genome shotgun (WGS) entry which is preliminary data.</text>
</comment>
<dbReference type="Gene3D" id="3.30.530.20">
    <property type="match status" value="1"/>
</dbReference>
<proteinExistence type="predicted"/>
<sequence>MTRLIEFVIALALVLALFVVIGLVLPSKRHLVESVETNRKMSIVFDTLNNVRRLKDWNPLIPAGEMSYAGGDASHAGQGARVEYNSESWGKGSWEIVESEQPASQDQPGKVAYAIKDDRTGKNKHSVFSLEPTGKNNRNVKITQTYDIDYGWDLMGRYSGMYVSRQVGDLMKAGLSKLTTLLAGVPNYDYRLEGSNLTGLKVVDVPAENVLFVNAGNIDRTNDAIKASIKANAEWIHRVMDANNLEAAGPLRIITTDFGAEKYAFDVAMLVRKKSGDAKKDDDKKADADKADGDDADKAEPVNTDVAEVYAGELSVKIPDGAPVEYIHIPAHKAANAQYTGFMAGLDVVRNSLRAWATTNGYEVTDRPYEVWKKGVDGSFEEDGEFDVYWSVKQ</sequence>
<evidence type="ECO:0000313" key="2">
    <source>
        <dbReference type="EMBL" id="KRG69821.1"/>
    </source>
</evidence>
<dbReference type="Proteomes" id="UP000052052">
    <property type="component" value="Unassembled WGS sequence"/>
</dbReference>
<reference evidence="2 3" key="1">
    <citation type="submission" date="2015-05" db="EMBL/GenBank/DDBJ databases">
        <title>Genome sequencing and analysis of members of genus Stenotrophomonas.</title>
        <authorList>
            <person name="Patil P.P."/>
            <person name="Midha S."/>
            <person name="Patil P.B."/>
        </authorList>
    </citation>
    <scope>NUCLEOTIDE SEQUENCE [LARGE SCALE GENOMIC DNA]</scope>
    <source>
        <strain evidence="2 3">DSM 21858</strain>
    </source>
</reference>
<dbReference type="STRING" id="344882.ABB29_08490"/>
<dbReference type="EMBL" id="LDJL01000008">
    <property type="protein sequence ID" value="KRG69821.1"/>
    <property type="molecule type" value="Genomic_DNA"/>
</dbReference>
<dbReference type="OrthoDB" id="5293446at2"/>
<dbReference type="InterPro" id="IPR023393">
    <property type="entry name" value="START-like_dom_sf"/>
</dbReference>
<dbReference type="SUPFAM" id="SSF55961">
    <property type="entry name" value="Bet v1-like"/>
    <property type="match status" value="1"/>
</dbReference>
<organism evidence="2 3">
    <name type="scientific">Pseudoxanthomonas dokdonensis</name>
    <dbReference type="NCBI Taxonomy" id="344882"/>
    <lineage>
        <taxon>Bacteria</taxon>
        <taxon>Pseudomonadati</taxon>
        <taxon>Pseudomonadota</taxon>
        <taxon>Gammaproteobacteria</taxon>
        <taxon>Lysobacterales</taxon>
        <taxon>Lysobacteraceae</taxon>
        <taxon>Pseudoxanthomonas</taxon>
    </lineage>
</organism>
<feature type="region of interest" description="Disordered" evidence="1">
    <location>
        <begin position="278"/>
        <end position="300"/>
    </location>
</feature>
<dbReference type="InterPro" id="IPR011256">
    <property type="entry name" value="Reg_factor_effector_dom_sf"/>
</dbReference>
<dbReference type="SUPFAM" id="SSF55136">
    <property type="entry name" value="Probable bacterial effector-binding domain"/>
    <property type="match status" value="1"/>
</dbReference>
<dbReference type="AlphaFoldDB" id="A0A0R0CIT6"/>
<accession>A0A0R0CIT6</accession>
<dbReference type="PATRIC" id="fig|344882.3.peg.3054"/>
<evidence type="ECO:0000256" key="1">
    <source>
        <dbReference type="SAM" id="MobiDB-lite"/>
    </source>
</evidence>
<evidence type="ECO:0000313" key="3">
    <source>
        <dbReference type="Proteomes" id="UP000052052"/>
    </source>
</evidence>
<name>A0A0R0CIT6_9GAMM</name>
<gene>
    <name evidence="2" type="ORF">ABB29_08490</name>
</gene>
<protein>
    <submittedName>
        <fullName evidence="2">Polyketide cyclase</fullName>
    </submittedName>
</protein>
<dbReference type="RefSeq" id="WP_057658198.1">
    <property type="nucleotide sequence ID" value="NZ_LDJL01000008.1"/>
</dbReference>
<keyword evidence="3" id="KW-1185">Reference proteome</keyword>
<dbReference type="Gene3D" id="3.20.80.10">
    <property type="entry name" value="Regulatory factor, effector binding domain"/>
    <property type="match status" value="1"/>
</dbReference>